<dbReference type="OrthoDB" id="3774957at2"/>
<dbReference type="AlphaFoldDB" id="A0A5C8NG23"/>
<dbReference type="NCBIfam" id="NF040603">
    <property type="entry name" value="choice_anch_P"/>
    <property type="match status" value="2"/>
</dbReference>
<keyword evidence="2" id="KW-1185">Reference proteome</keyword>
<sequence length="436" mass="45312">MKRHRIIIGAITGLLTAASIGITGVPASAYEDDSTGWRFQGSAAGSTVRAFNNNVTSGLTAESSLDTEYYRTSTNGLGRVVVPGLLDVSALSTSVKSSPVYGNSQVQSKSRATGVKLLGGAITADAVDVSSTAKVNDGWLSAGSETTFTNLKIGWRRYPVNVAPNTKIRIAGLAEVVLNYQDSSEDEESAEANAAGIKVTLLKPQGESGVGATIKVAPTSARVSPGEYSTLAPFFGGGAYGSKVTAQVGNLLGIKSDPTAPVIMPGNGTDDEFLINSVGLVNVTPVSVIGAVMNTARARFANEVEPLWAQTTSRVTGVSLLNGRIRADVIASGALATDSDEAGFSMQGDATITDLVINRRKIRIPQGPNTVYRIPGIATVTVNEQIRPNPRSIIVRALHVRLLKAYGGFPAGADIEVAVSKLNVGFTLQLPPGGLD</sequence>
<proteinExistence type="predicted"/>
<comment type="caution">
    <text evidence="1">The sequence shown here is derived from an EMBL/GenBank/DDBJ whole genome shotgun (WGS) entry which is preliminary data.</text>
</comment>
<gene>
    <name evidence="1" type="ORF">FHP06_10555</name>
</gene>
<evidence type="ECO:0000313" key="2">
    <source>
        <dbReference type="Proteomes" id="UP000321571"/>
    </source>
</evidence>
<accession>A0A5C8NG23</accession>
<protein>
    <submittedName>
        <fullName evidence="1">Uncharacterized protein</fullName>
    </submittedName>
</protein>
<name>A0A5C8NG23_9ACTN</name>
<dbReference type="EMBL" id="VDUX01000004">
    <property type="protein sequence ID" value="TXL60854.1"/>
    <property type="molecule type" value="Genomic_DNA"/>
</dbReference>
<dbReference type="Proteomes" id="UP000321571">
    <property type="component" value="Unassembled WGS sequence"/>
</dbReference>
<dbReference type="RefSeq" id="WP_147686516.1">
    <property type="nucleotide sequence ID" value="NZ_VDUX01000004.1"/>
</dbReference>
<reference evidence="1 2" key="1">
    <citation type="submission" date="2019-06" db="EMBL/GenBank/DDBJ databases">
        <title>Aeromicrobium sp. nov., isolated from a maize field.</title>
        <authorList>
            <person name="Lin S.-Y."/>
            <person name="Tsai C.-F."/>
            <person name="Young C.-C."/>
        </authorList>
    </citation>
    <scope>NUCLEOTIDE SEQUENCE [LARGE SCALE GENOMIC DNA]</scope>
    <source>
        <strain evidence="1 2">CC-CFT486</strain>
    </source>
</reference>
<organism evidence="1 2">
    <name type="scientific">Aeromicrobium terrae</name>
    <dbReference type="NCBI Taxonomy" id="2498846"/>
    <lineage>
        <taxon>Bacteria</taxon>
        <taxon>Bacillati</taxon>
        <taxon>Actinomycetota</taxon>
        <taxon>Actinomycetes</taxon>
        <taxon>Propionibacteriales</taxon>
        <taxon>Nocardioidaceae</taxon>
        <taxon>Aeromicrobium</taxon>
    </lineage>
</organism>
<evidence type="ECO:0000313" key="1">
    <source>
        <dbReference type="EMBL" id="TXL60854.1"/>
    </source>
</evidence>